<evidence type="ECO:0000313" key="4">
    <source>
        <dbReference type="Proteomes" id="UP000325787"/>
    </source>
</evidence>
<evidence type="ECO:0000256" key="2">
    <source>
        <dbReference type="SAM" id="Phobius"/>
    </source>
</evidence>
<gene>
    <name evidence="3" type="ORF">EKG83_35860</name>
</gene>
<keyword evidence="2" id="KW-0812">Transmembrane</keyword>
<protein>
    <submittedName>
        <fullName evidence="3">Uncharacterized protein</fullName>
    </submittedName>
</protein>
<organism evidence="3 4">
    <name type="scientific">Saccharothrix syringae</name>
    <name type="common">Nocardiopsis syringae</name>
    <dbReference type="NCBI Taxonomy" id="103733"/>
    <lineage>
        <taxon>Bacteria</taxon>
        <taxon>Bacillati</taxon>
        <taxon>Actinomycetota</taxon>
        <taxon>Actinomycetes</taxon>
        <taxon>Pseudonocardiales</taxon>
        <taxon>Pseudonocardiaceae</taxon>
        <taxon>Saccharothrix</taxon>
    </lineage>
</organism>
<reference evidence="4" key="1">
    <citation type="journal article" date="2021" name="Curr. Microbiol.">
        <title>Complete genome of nocamycin-producing strain Saccharothrix syringae NRRL B-16468 reveals the biosynthetic potential for secondary metabolites.</title>
        <authorList>
            <person name="Mo X."/>
            <person name="Yang S."/>
        </authorList>
    </citation>
    <scope>NUCLEOTIDE SEQUENCE [LARGE SCALE GENOMIC DNA]</scope>
    <source>
        <strain evidence="4">ATCC 51364 / DSM 43886 / JCM 6844 / KCTC 9398 / NBRC 14523 / NRRL B-16468 / INA 2240</strain>
    </source>
</reference>
<keyword evidence="4" id="KW-1185">Reference proteome</keyword>
<dbReference type="AlphaFoldDB" id="A0A5Q0H790"/>
<proteinExistence type="predicted"/>
<sequence>MIAIATTRTEVPAVDSPDVETSASKAFPVRTSTAKAPEAKAPEAKAPAAKAPAVGALTTAAARSLGHLAAFLGHLAAAAAAVLLLGGDAGH</sequence>
<dbReference type="RefSeq" id="WP_153278668.1">
    <property type="nucleotide sequence ID" value="NZ_CP034550.1"/>
</dbReference>
<dbReference type="KEGG" id="ssyi:EKG83_35860"/>
<evidence type="ECO:0000256" key="1">
    <source>
        <dbReference type="SAM" id="MobiDB-lite"/>
    </source>
</evidence>
<keyword evidence="2" id="KW-1133">Transmembrane helix</keyword>
<feature type="transmembrane region" description="Helical" evidence="2">
    <location>
        <begin position="65"/>
        <end position="85"/>
    </location>
</feature>
<keyword evidence="2" id="KW-0472">Membrane</keyword>
<feature type="region of interest" description="Disordered" evidence="1">
    <location>
        <begin position="1"/>
        <end position="48"/>
    </location>
</feature>
<name>A0A5Q0H790_SACSY</name>
<dbReference type="Proteomes" id="UP000325787">
    <property type="component" value="Chromosome"/>
</dbReference>
<accession>A0A5Q0H790</accession>
<dbReference type="EMBL" id="CP034550">
    <property type="protein sequence ID" value="QFZ22071.1"/>
    <property type="molecule type" value="Genomic_DNA"/>
</dbReference>
<evidence type="ECO:0000313" key="3">
    <source>
        <dbReference type="EMBL" id="QFZ22071.1"/>
    </source>
</evidence>